<reference evidence="5 6" key="1">
    <citation type="submission" date="2013-07" db="EMBL/GenBank/DDBJ databases">
        <title>Completed genome of Sphingomonas sanxanigenens NX02.</title>
        <authorList>
            <person name="Ma T."/>
            <person name="Huang H."/>
            <person name="Wu M."/>
            <person name="Li X."/>
            <person name="Li G."/>
        </authorList>
    </citation>
    <scope>NUCLEOTIDE SEQUENCE [LARGE SCALE GENOMIC DNA]</scope>
    <source>
        <strain evidence="5 6">NX02</strain>
    </source>
</reference>
<dbReference type="InterPro" id="IPR036388">
    <property type="entry name" value="WH-like_DNA-bd_sf"/>
</dbReference>
<dbReference type="SUPFAM" id="SSF46785">
    <property type="entry name" value="Winged helix' DNA-binding domain"/>
    <property type="match status" value="1"/>
</dbReference>
<dbReference type="InterPro" id="IPR000524">
    <property type="entry name" value="Tscrpt_reg_HTH_GntR"/>
</dbReference>
<dbReference type="PANTHER" id="PTHR43537:SF5">
    <property type="entry name" value="UXU OPERON TRANSCRIPTIONAL REGULATOR"/>
    <property type="match status" value="1"/>
</dbReference>
<proteinExistence type="predicted"/>
<dbReference type="PROSITE" id="PS50949">
    <property type="entry name" value="HTH_GNTR"/>
    <property type="match status" value="1"/>
</dbReference>
<protein>
    <recommendedName>
        <fullName evidence="4">HTH gntR-type domain-containing protein</fullName>
    </recommendedName>
</protein>
<evidence type="ECO:0000256" key="1">
    <source>
        <dbReference type="ARBA" id="ARBA00023015"/>
    </source>
</evidence>
<dbReference type="STRING" id="1123269.NX02_09860"/>
<accession>W0AB28</accession>
<dbReference type="EMBL" id="CP006644">
    <property type="protein sequence ID" value="AHE53692.1"/>
    <property type="molecule type" value="Genomic_DNA"/>
</dbReference>
<gene>
    <name evidence="5" type="ORF">NX02_09860</name>
</gene>
<evidence type="ECO:0000256" key="3">
    <source>
        <dbReference type="ARBA" id="ARBA00023163"/>
    </source>
</evidence>
<evidence type="ECO:0000313" key="6">
    <source>
        <dbReference type="Proteomes" id="UP000018851"/>
    </source>
</evidence>
<dbReference type="Gene3D" id="1.10.10.10">
    <property type="entry name" value="Winged helix-like DNA-binding domain superfamily/Winged helix DNA-binding domain"/>
    <property type="match status" value="1"/>
</dbReference>
<dbReference type="AlphaFoldDB" id="W0AB28"/>
<dbReference type="KEGG" id="ssan:NX02_09860"/>
<evidence type="ECO:0000259" key="4">
    <source>
        <dbReference type="PROSITE" id="PS50949"/>
    </source>
</evidence>
<evidence type="ECO:0000256" key="2">
    <source>
        <dbReference type="ARBA" id="ARBA00023125"/>
    </source>
</evidence>
<dbReference type="Pfam" id="PF00392">
    <property type="entry name" value="GntR"/>
    <property type="match status" value="1"/>
</dbReference>
<dbReference type="HOGENOM" id="CLU_017584_7_0_5"/>
<dbReference type="GO" id="GO:0003677">
    <property type="term" value="F:DNA binding"/>
    <property type="evidence" value="ECO:0007669"/>
    <property type="project" value="UniProtKB-KW"/>
</dbReference>
<feature type="domain" description="HTH gntR-type" evidence="4">
    <location>
        <begin position="7"/>
        <end position="74"/>
    </location>
</feature>
<evidence type="ECO:0000313" key="5">
    <source>
        <dbReference type="EMBL" id="AHE53692.1"/>
    </source>
</evidence>
<dbReference type="GO" id="GO:0003700">
    <property type="term" value="F:DNA-binding transcription factor activity"/>
    <property type="evidence" value="ECO:0007669"/>
    <property type="project" value="InterPro"/>
</dbReference>
<sequence length="210" mass="23176">MMSAMDPPLHERVYEGIKEDYLAGHFVPGKRIDIQDLATRHRSSKTPVREAAFILVGEGLLTHHSDGGFLVPIFEPAELIELLALHMQMMATTLSSLRESAIRGVLLQTPTLGPRPSAVAVANQATGIFASLAEATRNHQASLLIRGLNERLHYARIAEAVEPAMAEKELATIVDTNVASLSKAMRRRIEAYHMRKIAHQQKIIQKQSSS</sequence>
<dbReference type="eggNOG" id="COG1802">
    <property type="taxonomic scope" value="Bacteria"/>
</dbReference>
<name>W0AB28_9SPHN</name>
<keyword evidence="3" id="KW-0804">Transcription</keyword>
<dbReference type="PANTHER" id="PTHR43537">
    <property type="entry name" value="TRANSCRIPTIONAL REGULATOR, GNTR FAMILY"/>
    <property type="match status" value="1"/>
</dbReference>
<keyword evidence="6" id="KW-1185">Reference proteome</keyword>
<keyword evidence="2" id="KW-0238">DNA-binding</keyword>
<dbReference type="OrthoDB" id="8479543at2"/>
<keyword evidence="1" id="KW-0805">Transcription regulation</keyword>
<organism evidence="5 6">
    <name type="scientific">Sphingomonas sanxanigenens DSM 19645 = NX02</name>
    <dbReference type="NCBI Taxonomy" id="1123269"/>
    <lineage>
        <taxon>Bacteria</taxon>
        <taxon>Pseudomonadati</taxon>
        <taxon>Pseudomonadota</taxon>
        <taxon>Alphaproteobacteria</taxon>
        <taxon>Sphingomonadales</taxon>
        <taxon>Sphingomonadaceae</taxon>
        <taxon>Sphingomonas</taxon>
    </lineage>
</organism>
<dbReference type="InterPro" id="IPR036390">
    <property type="entry name" value="WH_DNA-bd_sf"/>
</dbReference>
<dbReference type="Proteomes" id="UP000018851">
    <property type="component" value="Chromosome"/>
</dbReference>